<dbReference type="Pfam" id="PF20074">
    <property type="entry name" value="DUF6470"/>
    <property type="match status" value="1"/>
</dbReference>
<dbReference type="RefSeq" id="WP_212979503.1">
    <property type="nucleotide sequence ID" value="NZ_AP025343.1"/>
</dbReference>
<reference evidence="1 2" key="1">
    <citation type="submission" date="2021-03" db="EMBL/GenBank/DDBJ databases">
        <title>Antimicrobial resistance genes in bacteria isolated from Japanese honey, and their potential for conferring macrolide and lincosamide resistance in the American foulbrood pathogen Paenibacillus larvae.</title>
        <authorList>
            <person name="Okamoto M."/>
            <person name="Kumagai M."/>
            <person name="Kanamori H."/>
            <person name="Takamatsu D."/>
        </authorList>
    </citation>
    <scope>NUCLEOTIDE SEQUENCE [LARGE SCALE GENOMIC DNA]</scope>
    <source>
        <strain evidence="1 2">J34TS1</strain>
    </source>
</reference>
<evidence type="ECO:0000313" key="1">
    <source>
        <dbReference type="EMBL" id="GIO48900.1"/>
    </source>
</evidence>
<organism evidence="1 2">
    <name type="scientific">Paenibacillus azoreducens</name>
    <dbReference type="NCBI Taxonomy" id="116718"/>
    <lineage>
        <taxon>Bacteria</taxon>
        <taxon>Bacillati</taxon>
        <taxon>Bacillota</taxon>
        <taxon>Bacilli</taxon>
        <taxon>Bacillales</taxon>
        <taxon>Paenibacillaceae</taxon>
        <taxon>Paenibacillus</taxon>
    </lineage>
</organism>
<evidence type="ECO:0000313" key="2">
    <source>
        <dbReference type="Proteomes" id="UP000682811"/>
    </source>
</evidence>
<dbReference type="EMBL" id="BORT01000017">
    <property type="protein sequence ID" value="GIO48900.1"/>
    <property type="molecule type" value="Genomic_DNA"/>
</dbReference>
<dbReference type="Proteomes" id="UP000682811">
    <property type="component" value="Unassembled WGS sequence"/>
</dbReference>
<sequence>MQAMIQIRQKPALLGIEAGLGEYSMRQPRASLSISTTPGQFDIQHTNPRLTVDQSKAWAAYNGGPPLEMNQRIYSGIREIFLQGIAHRVEQGNRIAAIHQPGNTIAEVYGRDTGIPALPEFRGPASVDNVDIRFDITPIQIEYREGTTDIQAQANPPEVEYHRGKLNIYMRQYQSVEIIPPELDTQI</sequence>
<name>A0A919YHQ9_9BACL</name>
<accession>A0A919YHQ9</accession>
<proteinExistence type="predicted"/>
<gene>
    <name evidence="1" type="ORF">J34TS1_36650</name>
</gene>
<dbReference type="InterPro" id="IPR045527">
    <property type="entry name" value="DUF6470"/>
</dbReference>
<dbReference type="AlphaFoldDB" id="A0A919YHQ9"/>
<comment type="caution">
    <text evidence="1">The sequence shown here is derived from an EMBL/GenBank/DDBJ whole genome shotgun (WGS) entry which is preliminary data.</text>
</comment>
<keyword evidence="2" id="KW-1185">Reference proteome</keyword>
<protein>
    <submittedName>
        <fullName evidence="1">Uncharacterized protein</fullName>
    </submittedName>
</protein>